<feature type="compositionally biased region" description="Polar residues" evidence="13">
    <location>
        <begin position="658"/>
        <end position="680"/>
    </location>
</feature>
<dbReference type="GO" id="GO:0044027">
    <property type="term" value="P:negative regulation of gene expression via chromosomal CpG island methylation"/>
    <property type="evidence" value="ECO:0007669"/>
    <property type="project" value="TreeGrafter"/>
</dbReference>
<feature type="region of interest" description="Disordered" evidence="13">
    <location>
        <begin position="469"/>
        <end position="495"/>
    </location>
</feature>
<dbReference type="InterPro" id="IPR027370">
    <property type="entry name" value="Znf-RING_euk"/>
</dbReference>
<keyword evidence="7" id="KW-0833">Ubl conjugation pathway</keyword>
<feature type="domain" description="RING-type" evidence="15">
    <location>
        <begin position="508"/>
        <end position="566"/>
    </location>
</feature>
<dbReference type="SUPFAM" id="SSF57903">
    <property type="entry name" value="FYVE/PHD zinc finger"/>
    <property type="match status" value="1"/>
</dbReference>
<dbReference type="InterPro" id="IPR019786">
    <property type="entry name" value="Zinc_finger_PHD-type_CS"/>
</dbReference>
<dbReference type="PROSITE" id="PS00518">
    <property type="entry name" value="ZF_RING_1"/>
    <property type="match status" value="1"/>
</dbReference>
<evidence type="ECO:0000259" key="16">
    <source>
        <dbReference type="PROSITE" id="PS51015"/>
    </source>
</evidence>
<keyword evidence="5" id="KW-0479">Metal-binding</keyword>
<dbReference type="GO" id="GO:0003677">
    <property type="term" value="F:DNA binding"/>
    <property type="evidence" value="ECO:0007669"/>
    <property type="project" value="UniProtKB-KW"/>
</dbReference>
<dbReference type="InterPro" id="IPR045134">
    <property type="entry name" value="UHRF1/2-like"/>
</dbReference>
<dbReference type="Gene3D" id="3.30.40.10">
    <property type="entry name" value="Zinc/RING finger domain, C3HC4 (zinc finger)"/>
    <property type="match status" value="3"/>
</dbReference>
<dbReference type="PANTHER" id="PTHR14140:SF27">
    <property type="entry name" value="OS04G0289800 PROTEIN"/>
    <property type="match status" value="1"/>
</dbReference>
<accession>A0A8T0JCD1</accession>
<dbReference type="InterPro" id="IPR011011">
    <property type="entry name" value="Znf_FYVE_PHD"/>
</dbReference>
<keyword evidence="8" id="KW-0862">Zinc</keyword>
<feature type="domain" description="YDG" evidence="16">
    <location>
        <begin position="272"/>
        <end position="420"/>
    </location>
</feature>
<dbReference type="InterPro" id="IPR013083">
    <property type="entry name" value="Znf_RING/FYVE/PHD"/>
</dbReference>
<dbReference type="InterPro" id="IPR036987">
    <property type="entry name" value="SRA-YDG_sf"/>
</dbReference>
<comment type="subcellular location">
    <subcellularLocation>
        <location evidence="12">Nucleus</location>
    </subcellularLocation>
</comment>
<dbReference type="PROSITE" id="PS50016">
    <property type="entry name" value="ZF_PHD_2"/>
    <property type="match status" value="1"/>
</dbReference>
<dbReference type="GO" id="GO:0008270">
    <property type="term" value="F:zinc ion binding"/>
    <property type="evidence" value="ECO:0007669"/>
    <property type="project" value="UniProtKB-KW"/>
</dbReference>
<evidence type="ECO:0000256" key="7">
    <source>
        <dbReference type="ARBA" id="ARBA00022786"/>
    </source>
</evidence>
<feature type="region of interest" description="Disordered" evidence="13">
    <location>
        <begin position="591"/>
        <end position="629"/>
    </location>
</feature>
<evidence type="ECO:0000256" key="12">
    <source>
        <dbReference type="PROSITE-ProRule" id="PRU00358"/>
    </source>
</evidence>
<dbReference type="PANTHER" id="PTHR14140">
    <property type="entry name" value="E3 UBIQUITIN-PROTEIN LIGASE UHRF-RELATED"/>
    <property type="match status" value="1"/>
</dbReference>
<feature type="compositionally biased region" description="Basic and acidic residues" evidence="13">
    <location>
        <begin position="796"/>
        <end position="822"/>
    </location>
</feature>
<dbReference type="SMART" id="SM00184">
    <property type="entry name" value="RING"/>
    <property type="match status" value="3"/>
</dbReference>
<dbReference type="Pfam" id="PF13445">
    <property type="entry name" value="zf-RING_UBOX"/>
    <property type="match status" value="1"/>
</dbReference>
<evidence type="ECO:0000256" key="9">
    <source>
        <dbReference type="ARBA" id="ARBA00023125"/>
    </source>
</evidence>
<reference evidence="17" key="1">
    <citation type="submission" date="2020-06" db="EMBL/GenBank/DDBJ databases">
        <title>WGS assembly of Ceratodon purpureus strain R40.</title>
        <authorList>
            <person name="Carey S.B."/>
            <person name="Jenkins J."/>
            <person name="Shu S."/>
            <person name="Lovell J.T."/>
            <person name="Sreedasyam A."/>
            <person name="Maumus F."/>
            <person name="Tiley G.P."/>
            <person name="Fernandez-Pozo N."/>
            <person name="Barry K."/>
            <person name="Chen C."/>
            <person name="Wang M."/>
            <person name="Lipzen A."/>
            <person name="Daum C."/>
            <person name="Saski C.A."/>
            <person name="Payton A.C."/>
            <person name="Mcbreen J.C."/>
            <person name="Conrad R.E."/>
            <person name="Kollar L.M."/>
            <person name="Olsson S."/>
            <person name="Huttunen S."/>
            <person name="Landis J.B."/>
            <person name="Wickett N.J."/>
            <person name="Johnson M.G."/>
            <person name="Rensing S.A."/>
            <person name="Grimwood J."/>
            <person name="Schmutz J."/>
            <person name="Mcdaniel S.F."/>
        </authorList>
    </citation>
    <scope>NUCLEOTIDE SEQUENCE</scope>
    <source>
        <strain evidence="17">R40</strain>
    </source>
</reference>
<evidence type="ECO:0000256" key="3">
    <source>
        <dbReference type="ARBA" id="ARBA00012483"/>
    </source>
</evidence>
<feature type="compositionally biased region" description="Polar residues" evidence="13">
    <location>
        <begin position="767"/>
        <end position="786"/>
    </location>
</feature>
<keyword evidence="4" id="KW-0808">Transferase</keyword>
<dbReference type="PROSITE" id="PS51015">
    <property type="entry name" value="YDG"/>
    <property type="match status" value="1"/>
</dbReference>
<dbReference type="AlphaFoldDB" id="A0A8T0JCD1"/>
<evidence type="ECO:0000259" key="15">
    <source>
        <dbReference type="PROSITE" id="PS50089"/>
    </source>
</evidence>
<evidence type="ECO:0000256" key="10">
    <source>
        <dbReference type="ARBA" id="ARBA00023242"/>
    </source>
</evidence>
<feature type="region of interest" description="Disordered" evidence="13">
    <location>
        <begin position="642"/>
        <end position="680"/>
    </location>
</feature>
<dbReference type="Proteomes" id="UP000822688">
    <property type="component" value="Chromosome 1"/>
</dbReference>
<evidence type="ECO:0000256" key="1">
    <source>
        <dbReference type="ARBA" id="ARBA00000900"/>
    </source>
</evidence>
<feature type="domain" description="PHD-type" evidence="14">
    <location>
        <begin position="9"/>
        <end position="59"/>
    </location>
</feature>
<dbReference type="CDD" id="cd23138">
    <property type="entry name" value="RING-HC_ORTHRUS_rpt1"/>
    <property type="match status" value="1"/>
</dbReference>
<dbReference type="FunFam" id="3.30.40.10:FF:000665">
    <property type="entry name" value="Predicted protein"/>
    <property type="match status" value="1"/>
</dbReference>
<dbReference type="InterPro" id="IPR017907">
    <property type="entry name" value="Znf_RING_CS"/>
</dbReference>
<evidence type="ECO:0000256" key="5">
    <source>
        <dbReference type="ARBA" id="ARBA00022723"/>
    </source>
</evidence>
<dbReference type="InterPro" id="IPR015947">
    <property type="entry name" value="PUA-like_sf"/>
</dbReference>
<dbReference type="SMART" id="SM00466">
    <property type="entry name" value="SRA"/>
    <property type="match status" value="1"/>
</dbReference>
<organism evidence="17 18">
    <name type="scientific">Ceratodon purpureus</name>
    <name type="common">Fire moss</name>
    <name type="synonym">Dicranum purpureum</name>
    <dbReference type="NCBI Taxonomy" id="3225"/>
    <lineage>
        <taxon>Eukaryota</taxon>
        <taxon>Viridiplantae</taxon>
        <taxon>Streptophyta</taxon>
        <taxon>Embryophyta</taxon>
        <taxon>Bryophyta</taxon>
        <taxon>Bryophytina</taxon>
        <taxon>Bryopsida</taxon>
        <taxon>Dicranidae</taxon>
        <taxon>Pseudoditrichales</taxon>
        <taxon>Ditrichaceae</taxon>
        <taxon>Ceratodon</taxon>
    </lineage>
</organism>
<comment type="pathway">
    <text evidence="2">Protein modification; protein ubiquitination.</text>
</comment>
<feature type="region of interest" description="Disordered" evidence="13">
    <location>
        <begin position="723"/>
        <end position="832"/>
    </location>
</feature>
<dbReference type="InterPro" id="IPR019787">
    <property type="entry name" value="Znf_PHD-finger"/>
</dbReference>
<feature type="compositionally biased region" description="Basic and acidic residues" evidence="13">
    <location>
        <begin position="95"/>
        <end position="105"/>
    </location>
</feature>
<dbReference type="InterPro" id="IPR047498">
    <property type="entry name" value="RING-HC_ORTHRUS_rpt1"/>
</dbReference>
<keyword evidence="18" id="KW-1185">Reference proteome</keyword>
<protein>
    <recommendedName>
        <fullName evidence="3">RING-type E3 ubiquitin transferase</fullName>
        <ecNumber evidence="3">2.3.2.27</ecNumber>
    </recommendedName>
</protein>
<dbReference type="SUPFAM" id="SSF88697">
    <property type="entry name" value="PUA domain-like"/>
    <property type="match status" value="1"/>
</dbReference>
<dbReference type="InterPro" id="IPR001965">
    <property type="entry name" value="Znf_PHD"/>
</dbReference>
<dbReference type="GO" id="GO:0005634">
    <property type="term" value="C:nucleus"/>
    <property type="evidence" value="ECO:0007669"/>
    <property type="project" value="UniProtKB-SubCell"/>
</dbReference>
<evidence type="ECO:0000256" key="8">
    <source>
        <dbReference type="ARBA" id="ARBA00022833"/>
    </source>
</evidence>
<dbReference type="GO" id="GO:0061630">
    <property type="term" value="F:ubiquitin protein ligase activity"/>
    <property type="evidence" value="ECO:0007669"/>
    <property type="project" value="UniProtKB-EC"/>
</dbReference>
<evidence type="ECO:0000256" key="2">
    <source>
        <dbReference type="ARBA" id="ARBA00004906"/>
    </source>
</evidence>
<proteinExistence type="predicted"/>
<dbReference type="PROSITE" id="PS01359">
    <property type="entry name" value="ZF_PHD_1"/>
    <property type="match status" value="1"/>
</dbReference>
<sequence length="862" mass="94692">MADLPCDADGMCMVCKIVPPDGDVIMCGSCASPWHMRCMNPPMESVPENDWECPDCLPAFASSVPSTVAKAAVPPVEDNLMSMIRAIQADTSLTEEEKAKRRQELMGKGLNDNAGAKGTKVNTDSKSADGKKRNATLEMMDQSLDCIFCMQLAERPVTTPCGHNFCLKCFQRWVAQGKKSCAKCRAAIPAKMAANPRINSALVMAIRMARSAGNSNNGPAKTFSYLDNDSRPDKCFTTDRAVKTGKANASSGKIFVTIAPDHFGPIPAENDPRGQGILVGECWEDRLECRQWGAHLPHVAGIAGQSDYGSQSVALSGGYEDDEDHGEWFLYTGSGGRDLSGNKRTNKEQSFDQKFDKMNEALRVSCKMGYPVRVVRSHKEKRSNYAPEKGVRYDGVYRIEKCWRKKGIQGYRVCRYLFVRCDNEPAPWTSDDHGDRPRPLPVVDELKSATDVFERKLAPAWAYEEGAGWRWTRPPPASRKSSGGGPSEATQKRKQLSTNQRLLKEFGCNVCRKVLNQPLSMPCGHNFCKGCLESRFAGQDSSRERKGVSGRSLRTQKIVKLCPTTNCKYDIADCLVSPQINRQMEEVIQRLQKDATDEQGKDEQASDLTQDNEAEEDSKPEDDDSTEAELQVETKTIDVAVADSISNGHSPRKDATTELPSVTVNTPKADTPQSIEASNATEDPAFLAVCKEFPDYSEDLLRHMLADNDGDVTDLRALLLQLKKQQKQVESRGRGRAKKSGPSGSEEAAVSGNGHCSMSGVKAAVENGSSEQIENVVSNGNRSSGGPVQCGTEENGATKRELTSDKAKKSQKRKSEVEDLKSSGRKRTRAPLVELPPRVTRTRGCKETKVTHVELSSDDDFQ</sequence>
<comment type="catalytic activity">
    <reaction evidence="1">
        <text>S-ubiquitinyl-[E2 ubiquitin-conjugating enzyme]-L-cysteine + [acceptor protein]-L-lysine = [E2 ubiquitin-conjugating enzyme]-L-cysteine + N(6)-ubiquitinyl-[acceptor protein]-L-lysine.</text>
        <dbReference type="EC" id="2.3.2.27"/>
    </reaction>
</comment>
<dbReference type="GO" id="GO:0016567">
    <property type="term" value="P:protein ubiquitination"/>
    <property type="evidence" value="ECO:0007669"/>
    <property type="project" value="TreeGrafter"/>
</dbReference>
<dbReference type="EC" id="2.3.2.27" evidence="3"/>
<dbReference type="InterPro" id="IPR001841">
    <property type="entry name" value="Znf_RING"/>
</dbReference>
<dbReference type="Pfam" id="PF00628">
    <property type="entry name" value="PHD"/>
    <property type="match status" value="1"/>
</dbReference>
<evidence type="ECO:0000313" key="18">
    <source>
        <dbReference type="Proteomes" id="UP000822688"/>
    </source>
</evidence>
<feature type="compositionally biased region" description="Acidic residues" evidence="13">
    <location>
        <begin position="610"/>
        <end position="627"/>
    </location>
</feature>
<gene>
    <name evidence="17" type="ORF">KC19_1G271700</name>
</gene>
<evidence type="ECO:0000256" key="4">
    <source>
        <dbReference type="ARBA" id="ARBA00022679"/>
    </source>
</evidence>
<dbReference type="SUPFAM" id="SSF57850">
    <property type="entry name" value="RING/U-box"/>
    <property type="match status" value="2"/>
</dbReference>
<dbReference type="InterPro" id="IPR018957">
    <property type="entry name" value="Znf_C3HC4_RING-type"/>
</dbReference>
<dbReference type="InterPro" id="IPR003105">
    <property type="entry name" value="SRA_YDG"/>
</dbReference>
<dbReference type="Pfam" id="PF00097">
    <property type="entry name" value="zf-C3HC4"/>
    <property type="match status" value="1"/>
</dbReference>
<dbReference type="Pfam" id="PF02182">
    <property type="entry name" value="SAD_SRA"/>
    <property type="match status" value="1"/>
</dbReference>
<evidence type="ECO:0000256" key="11">
    <source>
        <dbReference type="PROSITE-ProRule" id="PRU00175"/>
    </source>
</evidence>
<keyword evidence="6 11" id="KW-0863">Zinc-finger</keyword>
<dbReference type="EMBL" id="CM026421">
    <property type="protein sequence ID" value="KAG0592673.1"/>
    <property type="molecule type" value="Genomic_DNA"/>
</dbReference>
<feature type="region of interest" description="Disordered" evidence="13">
    <location>
        <begin position="93"/>
        <end position="131"/>
    </location>
</feature>
<evidence type="ECO:0000313" key="17">
    <source>
        <dbReference type="EMBL" id="KAG0592673.1"/>
    </source>
</evidence>
<dbReference type="PROSITE" id="PS50089">
    <property type="entry name" value="ZF_RING_2"/>
    <property type="match status" value="2"/>
</dbReference>
<dbReference type="SMART" id="SM00249">
    <property type="entry name" value="PHD"/>
    <property type="match status" value="1"/>
</dbReference>
<feature type="compositionally biased region" description="Basic and acidic residues" evidence="13">
    <location>
        <begin position="591"/>
        <end position="604"/>
    </location>
</feature>
<comment type="caution">
    <text evidence="17">The sequence shown here is derived from an EMBL/GenBank/DDBJ whole genome shotgun (WGS) entry which is preliminary data.</text>
</comment>
<dbReference type="Gene3D" id="2.30.280.10">
    <property type="entry name" value="SRA-YDG"/>
    <property type="match status" value="1"/>
</dbReference>
<name>A0A8T0JCD1_CERPU</name>
<dbReference type="FunFam" id="2.30.280.10:FF:000002">
    <property type="entry name" value="E3 ubiquitin-protein ligase ORTHRUS 2"/>
    <property type="match status" value="1"/>
</dbReference>
<evidence type="ECO:0000256" key="6">
    <source>
        <dbReference type="ARBA" id="ARBA00022771"/>
    </source>
</evidence>
<evidence type="ECO:0000256" key="13">
    <source>
        <dbReference type="SAM" id="MobiDB-lite"/>
    </source>
</evidence>
<keyword evidence="10 12" id="KW-0539">Nucleus</keyword>
<feature type="domain" description="RING-type" evidence="15">
    <location>
        <begin position="146"/>
        <end position="185"/>
    </location>
</feature>
<keyword evidence="9" id="KW-0238">DNA-binding</keyword>
<evidence type="ECO:0000259" key="14">
    <source>
        <dbReference type="PROSITE" id="PS50016"/>
    </source>
</evidence>